<dbReference type="SUPFAM" id="SSF49599">
    <property type="entry name" value="TRAF domain-like"/>
    <property type="match status" value="1"/>
</dbReference>
<evidence type="ECO:0008006" key="4">
    <source>
        <dbReference type="Google" id="ProtNLM"/>
    </source>
</evidence>
<dbReference type="EMBL" id="LUGG01000022">
    <property type="protein sequence ID" value="OBZ68045.1"/>
    <property type="molecule type" value="Genomic_DNA"/>
</dbReference>
<dbReference type="InterPro" id="IPR013083">
    <property type="entry name" value="Znf_RING/FYVE/PHD"/>
</dbReference>
<comment type="caution">
    <text evidence="2">The sequence shown here is derived from an EMBL/GenBank/DDBJ whole genome shotgun (WGS) entry which is preliminary data.</text>
</comment>
<reference evidence="2 3" key="1">
    <citation type="submission" date="2016-03" db="EMBL/GenBank/DDBJ databases">
        <title>Whole genome sequencing of Grifola frondosa 9006-11.</title>
        <authorList>
            <person name="Min B."/>
            <person name="Park H."/>
            <person name="Kim J.-G."/>
            <person name="Cho H."/>
            <person name="Oh Y.-L."/>
            <person name="Kong W.-S."/>
            <person name="Choi I.-G."/>
        </authorList>
    </citation>
    <scope>NUCLEOTIDE SEQUENCE [LARGE SCALE GENOMIC DNA]</scope>
    <source>
        <strain evidence="2 3">9006-11</strain>
    </source>
</reference>
<protein>
    <recommendedName>
        <fullName evidence="4">TRAF-type domain-containing protein</fullName>
    </recommendedName>
</protein>
<organism evidence="2 3">
    <name type="scientific">Grifola frondosa</name>
    <name type="common">Maitake</name>
    <name type="synonym">Polyporus frondosus</name>
    <dbReference type="NCBI Taxonomy" id="5627"/>
    <lineage>
        <taxon>Eukaryota</taxon>
        <taxon>Fungi</taxon>
        <taxon>Dikarya</taxon>
        <taxon>Basidiomycota</taxon>
        <taxon>Agaricomycotina</taxon>
        <taxon>Agaricomycetes</taxon>
        <taxon>Polyporales</taxon>
        <taxon>Grifolaceae</taxon>
        <taxon>Grifola</taxon>
    </lineage>
</organism>
<accession>A0A1C7LTA5</accession>
<proteinExistence type="predicted"/>
<keyword evidence="3" id="KW-1185">Reference proteome</keyword>
<feature type="region of interest" description="Disordered" evidence="1">
    <location>
        <begin position="343"/>
        <end position="363"/>
    </location>
</feature>
<evidence type="ECO:0000313" key="3">
    <source>
        <dbReference type="Proteomes" id="UP000092993"/>
    </source>
</evidence>
<dbReference type="STRING" id="5627.A0A1C7LTA5"/>
<dbReference type="OrthoDB" id="1630758at2759"/>
<dbReference type="AlphaFoldDB" id="A0A1C7LTA5"/>
<evidence type="ECO:0000256" key="1">
    <source>
        <dbReference type="SAM" id="MobiDB-lite"/>
    </source>
</evidence>
<gene>
    <name evidence="2" type="ORF">A0H81_11856</name>
</gene>
<feature type="compositionally biased region" description="Basic and acidic residues" evidence="1">
    <location>
        <begin position="114"/>
        <end position="130"/>
    </location>
</feature>
<feature type="region of interest" description="Disordered" evidence="1">
    <location>
        <begin position="103"/>
        <end position="140"/>
    </location>
</feature>
<dbReference type="Proteomes" id="UP000092993">
    <property type="component" value="Unassembled WGS sequence"/>
</dbReference>
<feature type="compositionally biased region" description="Low complexity" evidence="1">
    <location>
        <begin position="221"/>
        <end position="231"/>
    </location>
</feature>
<feature type="region of interest" description="Disordered" evidence="1">
    <location>
        <begin position="221"/>
        <end position="303"/>
    </location>
</feature>
<name>A0A1C7LTA5_GRIFR</name>
<evidence type="ECO:0000313" key="2">
    <source>
        <dbReference type="EMBL" id="OBZ68045.1"/>
    </source>
</evidence>
<dbReference type="Gene3D" id="3.30.40.10">
    <property type="entry name" value="Zinc/RING finger domain, C3HC4 (zinc finger)"/>
    <property type="match status" value="1"/>
</dbReference>
<sequence>MSRFAASADHHSSTHALPAHCPIDRCPLTVHDLAPADPVVRNLVDELIVECPQRAAGCSYTCQRLLLPAHSKDSCEFVEIPCPEGLCTQRILRKDASAHICTAGGSEGSSNDEGPERPVEDAKSESEHVPSSHSSSSDSNVVLDLTTENALLRHRVSALEGIVNSLYREMSAVKHALGPWYRPEATVPVVAEEALEQSAFDNAEEAFEVGTTDELFMQAPSSILSQSSRPSVRATSNTGTTGDPVDLASYFPPAEEDTDHRPSLQSHQPPLSNAHRPHAFSPQSQAGATFQLPHPSTPSTLYPTGAYPPAAAYAPSTSYATYPPPTVPSSLPLSPIYPPGTTFAPPTTISVPPLDPTNPFRTL</sequence>